<dbReference type="AlphaFoldDB" id="A0A7S1SNE5"/>
<feature type="region of interest" description="Disordered" evidence="3">
    <location>
        <begin position="92"/>
        <end position="111"/>
    </location>
</feature>
<protein>
    <recommendedName>
        <fullName evidence="2">Protein preY, mitochondrial</fullName>
    </recommendedName>
</protein>
<dbReference type="Pfam" id="PF03966">
    <property type="entry name" value="Trm112p"/>
    <property type="match status" value="1"/>
</dbReference>
<organism evidence="4">
    <name type="scientific">Tetraselmis chuii</name>
    <dbReference type="NCBI Taxonomy" id="63592"/>
    <lineage>
        <taxon>Eukaryota</taxon>
        <taxon>Viridiplantae</taxon>
        <taxon>Chlorophyta</taxon>
        <taxon>core chlorophytes</taxon>
        <taxon>Chlorodendrophyceae</taxon>
        <taxon>Chlorodendrales</taxon>
        <taxon>Chlorodendraceae</taxon>
        <taxon>Tetraselmis</taxon>
    </lineage>
</organism>
<name>A0A7S1SNE5_9CHLO</name>
<reference evidence="4" key="1">
    <citation type="submission" date="2021-01" db="EMBL/GenBank/DDBJ databases">
        <authorList>
            <person name="Corre E."/>
            <person name="Pelletier E."/>
            <person name="Niang G."/>
            <person name="Scheremetjew M."/>
            <person name="Finn R."/>
            <person name="Kale V."/>
            <person name="Holt S."/>
            <person name="Cochrane G."/>
            <person name="Meng A."/>
            <person name="Brown T."/>
            <person name="Cohen L."/>
        </authorList>
    </citation>
    <scope>NUCLEOTIDE SEQUENCE</scope>
    <source>
        <strain evidence="4">PLY429</strain>
    </source>
</reference>
<dbReference type="EMBL" id="HBGG01012565">
    <property type="protein sequence ID" value="CAD9204162.1"/>
    <property type="molecule type" value="Transcribed_RNA"/>
</dbReference>
<gene>
    <name evidence="4" type="ORF">TCHU04912_LOCUS6397</name>
</gene>
<comment type="similarity">
    <text evidence="1">Belongs to the PREY family.</text>
</comment>
<evidence type="ECO:0000256" key="1">
    <source>
        <dbReference type="ARBA" id="ARBA00038479"/>
    </source>
</evidence>
<dbReference type="Gene3D" id="2.20.25.10">
    <property type="match status" value="1"/>
</dbReference>
<dbReference type="SUPFAM" id="SSF158997">
    <property type="entry name" value="Trm112p-like"/>
    <property type="match status" value="1"/>
</dbReference>
<evidence type="ECO:0000256" key="2">
    <source>
        <dbReference type="ARBA" id="ARBA00040939"/>
    </source>
</evidence>
<sequence>MLALFTRSSHAAKRLAPAFTSAADTVIPSRPDVNARSQRSNVGGIDLDSLAALGDPLDKKPLRYDPENSELVNDRLGVAYPVVHGIPQLIPNKGRVLTPPTSDEPSHTDSY</sequence>
<dbReference type="InterPro" id="IPR005651">
    <property type="entry name" value="Trm112-like"/>
</dbReference>
<dbReference type="PANTHER" id="PTHR33505:SF4">
    <property type="entry name" value="PROTEIN PREY, MITOCHONDRIAL"/>
    <property type="match status" value="1"/>
</dbReference>
<accession>A0A7S1SNE5</accession>
<evidence type="ECO:0000313" key="4">
    <source>
        <dbReference type="EMBL" id="CAD9204162.1"/>
    </source>
</evidence>
<proteinExistence type="inferred from homology"/>
<dbReference type="PANTHER" id="PTHR33505">
    <property type="entry name" value="ZGC:162634"/>
    <property type="match status" value="1"/>
</dbReference>
<evidence type="ECO:0000256" key="3">
    <source>
        <dbReference type="SAM" id="MobiDB-lite"/>
    </source>
</evidence>